<evidence type="ECO:0000313" key="2">
    <source>
        <dbReference type="EMBL" id="MCH4283716.1"/>
    </source>
</evidence>
<dbReference type="PANTHER" id="PTHR40396:SF1">
    <property type="entry name" value="ATPASE AAA-TYPE CORE DOMAIN-CONTAINING PROTEIN"/>
    <property type="match status" value="1"/>
</dbReference>
<dbReference type="Pfam" id="PF13304">
    <property type="entry name" value="AAA_21"/>
    <property type="match status" value="1"/>
</dbReference>
<reference evidence="2 3" key="1">
    <citation type="submission" date="2022-02" db="EMBL/GenBank/DDBJ databases">
        <title>Genome of Erysipelotrichaceae sp. nov. NSJ-176 isolated from human feces.</title>
        <authorList>
            <person name="Abdugheni R."/>
        </authorList>
    </citation>
    <scope>NUCLEOTIDE SEQUENCE [LARGE SCALE GENOMIC DNA]</scope>
    <source>
        <strain evidence="2 3">NSJ-176</strain>
    </source>
</reference>
<accession>A0ABS9R485</accession>
<organism evidence="2 3">
    <name type="scientific">Amedibacillus hominis</name>
    <dbReference type="NCBI Taxonomy" id="2897776"/>
    <lineage>
        <taxon>Bacteria</taxon>
        <taxon>Bacillati</taxon>
        <taxon>Bacillota</taxon>
        <taxon>Erysipelotrichia</taxon>
        <taxon>Erysipelotrichales</taxon>
        <taxon>Erysipelotrichaceae</taxon>
        <taxon>Amedibacillus</taxon>
    </lineage>
</organism>
<dbReference type="InterPro" id="IPR027417">
    <property type="entry name" value="P-loop_NTPase"/>
</dbReference>
<sequence length="426" mass="49698">MKMKKEMDIMLLEFSCSNYKSIMNKVTFSFLASKDDTYEDELKSFSNFKVLRSAVIYGPNGSGKSNFLNAIEFMQGLILNSINYQPGDDISQYAHKLSGDETPSIFSMQFIKNDIRYAYGFSLRNRSVDEEYLYYFPKNRQVKIFERKGISIKPGDKYKSAFELSYEVLKENRLFLSCAANFSKIKEIEQAFLFFKEDIVVYNPEVNNWTEYSMKLIQKNEKIKEIFINILNSLGTGIRDIDTKFEKRNIRVTDLSKEMPDTLKSLLFGETNQLSVKLIYDHFETDLVSEESRGVKKLFEVICPIIDILKNGKILICDEIETSLHESIVWEIVSLFKKAQTNKFAQLLFTTHDTSLLDSKLFRRDQIWFTELDDSRSTDLYSLAEIKNVRKTENLRNGYMLGKYRAMPIMSQNIYSLFNDDKKEGV</sequence>
<evidence type="ECO:0000313" key="3">
    <source>
        <dbReference type="Proteomes" id="UP001202402"/>
    </source>
</evidence>
<feature type="domain" description="AAA+ ATPase" evidence="1">
    <location>
        <begin position="50"/>
        <end position="373"/>
    </location>
</feature>
<dbReference type="RefSeq" id="WP_207732804.1">
    <property type="nucleotide sequence ID" value="NZ_JAKVPQ010000001.1"/>
</dbReference>
<dbReference type="InterPro" id="IPR003593">
    <property type="entry name" value="AAA+_ATPase"/>
</dbReference>
<proteinExistence type="predicted"/>
<protein>
    <submittedName>
        <fullName evidence="2">ATP-binding protein</fullName>
    </submittedName>
</protein>
<keyword evidence="2" id="KW-0547">Nucleotide-binding</keyword>
<dbReference type="PANTHER" id="PTHR40396">
    <property type="entry name" value="ATPASE-LIKE PROTEIN"/>
    <property type="match status" value="1"/>
</dbReference>
<dbReference type="GO" id="GO:0005524">
    <property type="term" value="F:ATP binding"/>
    <property type="evidence" value="ECO:0007669"/>
    <property type="project" value="UniProtKB-KW"/>
</dbReference>
<evidence type="ECO:0000259" key="1">
    <source>
        <dbReference type="SMART" id="SM00382"/>
    </source>
</evidence>
<gene>
    <name evidence="2" type="ORF">LQE99_01035</name>
</gene>
<dbReference type="SMART" id="SM00382">
    <property type="entry name" value="AAA"/>
    <property type="match status" value="1"/>
</dbReference>
<keyword evidence="3" id="KW-1185">Reference proteome</keyword>
<dbReference type="Gene3D" id="3.40.50.300">
    <property type="entry name" value="P-loop containing nucleotide triphosphate hydrolases"/>
    <property type="match status" value="1"/>
</dbReference>
<dbReference type="SUPFAM" id="SSF52540">
    <property type="entry name" value="P-loop containing nucleoside triphosphate hydrolases"/>
    <property type="match status" value="1"/>
</dbReference>
<dbReference type="Proteomes" id="UP001202402">
    <property type="component" value="Unassembled WGS sequence"/>
</dbReference>
<name>A0ABS9R485_9FIRM</name>
<dbReference type="EMBL" id="JAKVPQ010000001">
    <property type="protein sequence ID" value="MCH4283716.1"/>
    <property type="molecule type" value="Genomic_DNA"/>
</dbReference>
<dbReference type="InterPro" id="IPR003959">
    <property type="entry name" value="ATPase_AAA_core"/>
</dbReference>
<keyword evidence="2" id="KW-0067">ATP-binding</keyword>
<comment type="caution">
    <text evidence="2">The sequence shown here is derived from an EMBL/GenBank/DDBJ whole genome shotgun (WGS) entry which is preliminary data.</text>
</comment>